<gene>
    <name evidence="1" type="ORF">SDC9_128963</name>
</gene>
<organism evidence="1">
    <name type="scientific">bioreactor metagenome</name>
    <dbReference type="NCBI Taxonomy" id="1076179"/>
    <lineage>
        <taxon>unclassified sequences</taxon>
        <taxon>metagenomes</taxon>
        <taxon>ecological metagenomes</taxon>
    </lineage>
</organism>
<dbReference type="AlphaFoldDB" id="A0A645CXP1"/>
<proteinExistence type="predicted"/>
<accession>A0A645CXP1</accession>
<evidence type="ECO:0000313" key="1">
    <source>
        <dbReference type="EMBL" id="MPM81906.1"/>
    </source>
</evidence>
<reference evidence="1" key="1">
    <citation type="submission" date="2019-08" db="EMBL/GenBank/DDBJ databases">
        <authorList>
            <person name="Kucharzyk K."/>
            <person name="Murdoch R.W."/>
            <person name="Higgins S."/>
            <person name="Loffler F."/>
        </authorList>
    </citation>
    <scope>NUCLEOTIDE SEQUENCE</scope>
</reference>
<sequence length="49" mass="5399">MEALSKFAPMFENADAAKGAQYCKWLLEASEAIDDAYKLCDSVQIKRAG</sequence>
<protein>
    <submittedName>
        <fullName evidence="1">Uncharacterized protein</fullName>
    </submittedName>
</protein>
<dbReference type="EMBL" id="VSSQ01031130">
    <property type="protein sequence ID" value="MPM81906.1"/>
    <property type="molecule type" value="Genomic_DNA"/>
</dbReference>
<name>A0A645CXP1_9ZZZZ</name>
<comment type="caution">
    <text evidence="1">The sequence shown here is derived from an EMBL/GenBank/DDBJ whole genome shotgun (WGS) entry which is preliminary data.</text>
</comment>